<evidence type="ECO:0000313" key="1">
    <source>
        <dbReference type="EMBL" id="OPX44356.1"/>
    </source>
</evidence>
<keyword evidence="2" id="KW-1185">Reference proteome</keyword>
<dbReference type="EMBL" id="MZGX01000009">
    <property type="protein sequence ID" value="OPX44356.1"/>
    <property type="molecule type" value="Genomic_DNA"/>
</dbReference>
<dbReference type="Proteomes" id="UP000191554">
    <property type="component" value="Unassembled WGS sequence"/>
</dbReference>
<organism evidence="1 2">
    <name type="scientific">Ruminiclostridium hungatei</name>
    <name type="common">Clostridium hungatei</name>
    <dbReference type="NCBI Taxonomy" id="48256"/>
    <lineage>
        <taxon>Bacteria</taxon>
        <taxon>Bacillati</taxon>
        <taxon>Bacillota</taxon>
        <taxon>Clostridia</taxon>
        <taxon>Eubacteriales</taxon>
        <taxon>Oscillospiraceae</taxon>
        <taxon>Ruminiclostridium</taxon>
    </lineage>
</organism>
<proteinExistence type="predicted"/>
<evidence type="ECO:0000313" key="2">
    <source>
        <dbReference type="Proteomes" id="UP000191554"/>
    </source>
</evidence>
<dbReference type="OrthoDB" id="1740014at2"/>
<gene>
    <name evidence="1" type="ORF">CLHUN_16550</name>
</gene>
<dbReference type="AlphaFoldDB" id="A0A1V4SLI0"/>
<reference evidence="1 2" key="1">
    <citation type="submission" date="2017-03" db="EMBL/GenBank/DDBJ databases">
        <title>Genome sequence of Clostridium hungatei DSM 14427.</title>
        <authorList>
            <person name="Poehlein A."/>
            <person name="Daniel R."/>
        </authorList>
    </citation>
    <scope>NUCLEOTIDE SEQUENCE [LARGE SCALE GENOMIC DNA]</scope>
    <source>
        <strain evidence="1 2">DSM 14427</strain>
    </source>
</reference>
<dbReference type="RefSeq" id="WP_080064104.1">
    <property type="nucleotide sequence ID" value="NZ_MZGX01000009.1"/>
</dbReference>
<sequence>MGTDGNKDFFSLSPIEYTSLAFAISLLLAENLDKTQRGTLGNFFTAIGINLINLTPDQWQI</sequence>
<accession>A0A1V4SLI0</accession>
<comment type="caution">
    <text evidence="1">The sequence shown here is derived from an EMBL/GenBank/DDBJ whole genome shotgun (WGS) entry which is preliminary data.</text>
</comment>
<protein>
    <submittedName>
        <fullName evidence="1">Uncharacterized protein</fullName>
    </submittedName>
</protein>
<name>A0A1V4SLI0_RUMHU</name>